<dbReference type="GO" id="GO:0000287">
    <property type="term" value="F:magnesium ion binding"/>
    <property type="evidence" value="ECO:0007669"/>
    <property type="project" value="InterPro"/>
</dbReference>
<evidence type="ECO:0000256" key="3">
    <source>
        <dbReference type="ARBA" id="ARBA00007438"/>
    </source>
</evidence>
<comment type="subunit">
    <text evidence="4">Tetramer of two alpha and two beta subunits.</text>
</comment>
<keyword evidence="9" id="KW-0479">Metal-binding</keyword>
<evidence type="ECO:0000256" key="12">
    <source>
        <dbReference type="ARBA" id="ARBA00022842"/>
    </source>
</evidence>
<dbReference type="GO" id="GO:0009328">
    <property type="term" value="C:phenylalanine-tRNA ligase complex"/>
    <property type="evidence" value="ECO:0007669"/>
    <property type="project" value="TreeGrafter"/>
</dbReference>
<keyword evidence="12" id="KW-0460">Magnesium</keyword>
<dbReference type="SUPFAM" id="SSF56037">
    <property type="entry name" value="PheT/TilS domain"/>
    <property type="match status" value="1"/>
</dbReference>
<keyword evidence="14" id="KW-0030">Aminoacyl-tRNA synthetase</keyword>
<evidence type="ECO:0000256" key="7">
    <source>
        <dbReference type="ARBA" id="ARBA00022490"/>
    </source>
</evidence>
<dbReference type="InterPro" id="IPR009061">
    <property type="entry name" value="DNA-bd_dom_put_sf"/>
</dbReference>
<dbReference type="InterPro" id="IPR005147">
    <property type="entry name" value="tRNA_synthase_B5-dom"/>
</dbReference>
<dbReference type="NCBIfam" id="TIGR00471">
    <property type="entry name" value="pheT_arch"/>
    <property type="match status" value="1"/>
</dbReference>
<dbReference type="Proteomes" id="UP001233999">
    <property type="component" value="Unassembled WGS sequence"/>
</dbReference>
<evidence type="ECO:0000256" key="4">
    <source>
        <dbReference type="ARBA" id="ARBA00011209"/>
    </source>
</evidence>
<evidence type="ECO:0000256" key="6">
    <source>
        <dbReference type="ARBA" id="ARBA00017032"/>
    </source>
</evidence>
<evidence type="ECO:0000256" key="10">
    <source>
        <dbReference type="ARBA" id="ARBA00022741"/>
    </source>
</evidence>
<dbReference type="EC" id="6.1.1.20" evidence="5"/>
<evidence type="ECO:0000256" key="8">
    <source>
        <dbReference type="ARBA" id="ARBA00022598"/>
    </source>
</evidence>
<evidence type="ECO:0000256" key="2">
    <source>
        <dbReference type="ARBA" id="ARBA00004496"/>
    </source>
</evidence>
<dbReference type="PROSITE" id="PS51483">
    <property type="entry name" value="B5"/>
    <property type="match status" value="1"/>
</dbReference>
<dbReference type="PANTHER" id="PTHR10947">
    <property type="entry name" value="PHENYLALANYL-TRNA SYNTHETASE BETA CHAIN AND LEUCINE-RICH REPEAT-CONTAINING PROTEIN 47"/>
    <property type="match status" value="1"/>
</dbReference>
<organism evidence="18 19">
    <name type="scientific">Diploptera punctata</name>
    <name type="common">Pacific beetle cockroach</name>
    <dbReference type="NCBI Taxonomy" id="6984"/>
    <lineage>
        <taxon>Eukaryota</taxon>
        <taxon>Metazoa</taxon>
        <taxon>Ecdysozoa</taxon>
        <taxon>Arthropoda</taxon>
        <taxon>Hexapoda</taxon>
        <taxon>Insecta</taxon>
        <taxon>Pterygota</taxon>
        <taxon>Neoptera</taxon>
        <taxon>Polyneoptera</taxon>
        <taxon>Dictyoptera</taxon>
        <taxon>Blattodea</taxon>
        <taxon>Blaberoidea</taxon>
        <taxon>Blaberidae</taxon>
        <taxon>Diplopterinae</taxon>
        <taxon>Diploptera</taxon>
    </lineage>
</organism>
<dbReference type="GO" id="GO:0005524">
    <property type="term" value="F:ATP binding"/>
    <property type="evidence" value="ECO:0007669"/>
    <property type="project" value="UniProtKB-KW"/>
</dbReference>
<dbReference type="FunFam" id="3.30.56.10:FF:000003">
    <property type="entry name" value="Phenylalanine--tRNA ligase beta subunit"/>
    <property type="match status" value="1"/>
</dbReference>
<dbReference type="SUPFAM" id="SSF46955">
    <property type="entry name" value="Putative DNA-binding domain"/>
    <property type="match status" value="2"/>
</dbReference>
<dbReference type="FunFam" id="3.50.40.10:FF:000002">
    <property type="entry name" value="phenylalanine--tRNA ligase beta subunit"/>
    <property type="match status" value="1"/>
</dbReference>
<feature type="non-terminal residue" evidence="18">
    <location>
        <position position="1"/>
    </location>
</feature>
<evidence type="ECO:0000259" key="17">
    <source>
        <dbReference type="PROSITE" id="PS51483"/>
    </source>
</evidence>
<dbReference type="InterPro" id="IPR004531">
    <property type="entry name" value="Phe-tRNA-synth_IIc_bsu_arc_euk"/>
</dbReference>
<evidence type="ECO:0000256" key="15">
    <source>
        <dbReference type="ARBA" id="ARBA00033189"/>
    </source>
</evidence>
<dbReference type="Pfam" id="PF03483">
    <property type="entry name" value="B3_4"/>
    <property type="match status" value="1"/>
</dbReference>
<evidence type="ECO:0000256" key="9">
    <source>
        <dbReference type="ARBA" id="ARBA00022723"/>
    </source>
</evidence>
<name>A0AAD8EA12_DIPPU</name>
<dbReference type="GO" id="GO:0004826">
    <property type="term" value="F:phenylalanine-tRNA ligase activity"/>
    <property type="evidence" value="ECO:0007669"/>
    <property type="project" value="UniProtKB-EC"/>
</dbReference>
<dbReference type="EMBL" id="JASPKZ010007818">
    <property type="protein sequence ID" value="KAJ9582192.1"/>
    <property type="molecule type" value="Genomic_DNA"/>
</dbReference>
<evidence type="ECO:0000256" key="13">
    <source>
        <dbReference type="ARBA" id="ARBA00022917"/>
    </source>
</evidence>
<protein>
    <recommendedName>
        <fullName evidence="6">Phenylalanine--tRNA ligase beta subunit</fullName>
        <ecNumber evidence="5">6.1.1.20</ecNumber>
    </recommendedName>
    <alternativeName>
        <fullName evidence="15">Phenylalanyl-tRNA synthetase beta subunit</fullName>
    </alternativeName>
</protein>
<keyword evidence="10" id="KW-0547">Nucleotide-binding</keyword>
<keyword evidence="8" id="KW-0436">Ligase</keyword>
<evidence type="ECO:0000256" key="1">
    <source>
        <dbReference type="ARBA" id="ARBA00001946"/>
    </source>
</evidence>
<evidence type="ECO:0000256" key="16">
    <source>
        <dbReference type="ARBA" id="ARBA00049255"/>
    </source>
</evidence>
<proteinExistence type="inferred from homology"/>
<evidence type="ECO:0000313" key="18">
    <source>
        <dbReference type="EMBL" id="KAJ9582192.1"/>
    </source>
</evidence>
<dbReference type="InterPro" id="IPR045060">
    <property type="entry name" value="Phe-tRNA-ligase_IIc_bsu"/>
</dbReference>
<dbReference type="PANTHER" id="PTHR10947:SF0">
    <property type="entry name" value="PHENYLALANINE--TRNA LIGASE BETA SUBUNIT"/>
    <property type="match status" value="1"/>
</dbReference>
<dbReference type="GO" id="GO:0006432">
    <property type="term" value="P:phenylalanyl-tRNA aminoacylation"/>
    <property type="evidence" value="ECO:0007669"/>
    <property type="project" value="InterPro"/>
</dbReference>
<dbReference type="AlphaFoldDB" id="A0AAD8EA12"/>
<gene>
    <name evidence="18" type="ORF">L9F63_003458</name>
</gene>
<comment type="cofactor">
    <cofactor evidence="1">
        <name>Mg(2+)</name>
        <dbReference type="ChEBI" id="CHEBI:18420"/>
    </cofactor>
</comment>
<dbReference type="InterPro" id="IPR040659">
    <property type="entry name" value="PhetRS_B1"/>
</dbReference>
<dbReference type="Gene3D" id="3.50.40.10">
    <property type="entry name" value="Phenylalanyl-trna Synthetase, Chain B, domain 3"/>
    <property type="match status" value="1"/>
</dbReference>
<comment type="subcellular location">
    <subcellularLocation>
        <location evidence="2">Cytoplasm</location>
    </subcellularLocation>
</comment>
<feature type="domain" description="B5" evidence="17">
    <location>
        <begin position="303"/>
        <end position="380"/>
    </location>
</feature>
<reference evidence="18" key="2">
    <citation type="submission" date="2023-05" db="EMBL/GenBank/DDBJ databases">
        <authorList>
            <person name="Fouks B."/>
        </authorList>
    </citation>
    <scope>NUCLEOTIDE SEQUENCE</scope>
    <source>
        <strain evidence="18">Stay&amp;Tobe</strain>
        <tissue evidence="18">Testes</tissue>
    </source>
</reference>
<dbReference type="SMART" id="SM00873">
    <property type="entry name" value="B3_4"/>
    <property type="match status" value="1"/>
</dbReference>
<keyword evidence="19" id="KW-1185">Reference proteome</keyword>
<dbReference type="InterPro" id="IPR005146">
    <property type="entry name" value="B3/B4_tRNA-bd"/>
</dbReference>
<keyword evidence="11" id="KW-0067">ATP-binding</keyword>
<dbReference type="GO" id="GO:0003723">
    <property type="term" value="F:RNA binding"/>
    <property type="evidence" value="ECO:0007669"/>
    <property type="project" value="InterPro"/>
</dbReference>
<evidence type="ECO:0000256" key="14">
    <source>
        <dbReference type="ARBA" id="ARBA00023146"/>
    </source>
</evidence>
<accession>A0AAD8EA12</accession>
<sequence length="391" mass="44010">MPTIGVKRDLLFKALGKKFTDEEFGDLCFEFGLELDEVTTEKQMITKEQGADQSTGASEEIIYRIEIPANRYDLLCLEGLVLGLLVFQGKILPPRYKAIIPEKGSIQKLILTPNTQLIRPYAVAAVLRNVKFDQDSYKSFIDLQDKLHQNICRKRSLVAIGTHDLDTIQGPFTYDAKPPTEIKFQALNQTEEHTAVELMEIYSSHAQLKQYLPIIRDSSVYPIIYDSKGVVLSMPPIINGNHSRITLETKNVFIECTATDLTKAKIVLDTLVCIFSQYCADKYTAEYCEVVQPDGSTVKYPELGYRDEIVNIDKTNNYIGISEPASNIAKLLTKMCLKSDVIKSRKEVKVEIPPSRHDIIHVCDIYEDVAVAYGYNNIKKTVPSTPTIGAQ</sequence>
<evidence type="ECO:0000256" key="5">
    <source>
        <dbReference type="ARBA" id="ARBA00012814"/>
    </source>
</evidence>
<dbReference type="Pfam" id="PF18262">
    <property type="entry name" value="PhetRS_B1"/>
    <property type="match status" value="1"/>
</dbReference>
<evidence type="ECO:0000313" key="19">
    <source>
        <dbReference type="Proteomes" id="UP001233999"/>
    </source>
</evidence>
<comment type="catalytic activity">
    <reaction evidence="16">
        <text>tRNA(Phe) + L-phenylalanine + ATP = L-phenylalanyl-tRNA(Phe) + AMP + diphosphate + H(+)</text>
        <dbReference type="Rhea" id="RHEA:19413"/>
        <dbReference type="Rhea" id="RHEA-COMP:9668"/>
        <dbReference type="Rhea" id="RHEA-COMP:9699"/>
        <dbReference type="ChEBI" id="CHEBI:15378"/>
        <dbReference type="ChEBI" id="CHEBI:30616"/>
        <dbReference type="ChEBI" id="CHEBI:33019"/>
        <dbReference type="ChEBI" id="CHEBI:58095"/>
        <dbReference type="ChEBI" id="CHEBI:78442"/>
        <dbReference type="ChEBI" id="CHEBI:78531"/>
        <dbReference type="ChEBI" id="CHEBI:456215"/>
        <dbReference type="EC" id="6.1.1.20"/>
    </reaction>
</comment>
<keyword evidence="13" id="KW-0648">Protein biosynthesis</keyword>
<keyword evidence="7" id="KW-0963">Cytoplasm</keyword>
<dbReference type="SMART" id="SM00874">
    <property type="entry name" value="B5"/>
    <property type="match status" value="1"/>
</dbReference>
<dbReference type="Gene3D" id="3.30.56.10">
    <property type="match status" value="2"/>
</dbReference>
<dbReference type="InterPro" id="IPR020825">
    <property type="entry name" value="Phe-tRNA_synthase-like_B3/B4"/>
</dbReference>
<reference evidence="18" key="1">
    <citation type="journal article" date="2023" name="IScience">
        <title>Live-bearing cockroach genome reveals convergent evolutionary mechanisms linked to viviparity in insects and beyond.</title>
        <authorList>
            <person name="Fouks B."/>
            <person name="Harrison M.C."/>
            <person name="Mikhailova A.A."/>
            <person name="Marchal E."/>
            <person name="English S."/>
            <person name="Carruthers M."/>
            <person name="Jennings E.C."/>
            <person name="Chiamaka E.L."/>
            <person name="Frigard R.A."/>
            <person name="Pippel M."/>
            <person name="Attardo G.M."/>
            <person name="Benoit J.B."/>
            <person name="Bornberg-Bauer E."/>
            <person name="Tobe S.S."/>
        </authorList>
    </citation>
    <scope>NUCLEOTIDE SEQUENCE</scope>
    <source>
        <strain evidence="18">Stay&amp;Tobe</strain>
    </source>
</reference>
<evidence type="ECO:0000256" key="11">
    <source>
        <dbReference type="ARBA" id="ARBA00022840"/>
    </source>
</evidence>
<comment type="similarity">
    <text evidence="3">Belongs to the phenylalanyl-tRNA synthetase beta subunit family. Type 2 subfamily.</text>
</comment>
<comment type="caution">
    <text evidence="18">The sequence shown here is derived from an EMBL/GenBank/DDBJ whole genome shotgun (WGS) entry which is preliminary data.</text>
</comment>
<dbReference type="FunFam" id="3.30.56.10:FF:000005">
    <property type="entry name" value="Phenylalanine--tRNA ligase beta subunit"/>
    <property type="match status" value="1"/>
</dbReference>
<dbReference type="Pfam" id="PF03484">
    <property type="entry name" value="B5"/>
    <property type="match status" value="1"/>
</dbReference>